<dbReference type="SUPFAM" id="SSF56672">
    <property type="entry name" value="DNA/RNA polymerases"/>
    <property type="match status" value="1"/>
</dbReference>
<dbReference type="AlphaFoldDB" id="A0A1B6LL73"/>
<dbReference type="EMBL" id="GEBQ01015527">
    <property type="protein sequence ID" value="JAT24450.1"/>
    <property type="molecule type" value="Transcribed_RNA"/>
</dbReference>
<dbReference type="Pfam" id="PF00078">
    <property type="entry name" value="RVT_1"/>
    <property type="match status" value="1"/>
</dbReference>
<dbReference type="PANTHER" id="PTHR33332">
    <property type="entry name" value="REVERSE TRANSCRIPTASE DOMAIN-CONTAINING PROTEIN"/>
    <property type="match status" value="1"/>
</dbReference>
<dbReference type="PROSITE" id="PS50878">
    <property type="entry name" value="RT_POL"/>
    <property type="match status" value="1"/>
</dbReference>
<accession>A0A1B6LL73</accession>
<evidence type="ECO:0000259" key="1">
    <source>
        <dbReference type="PROSITE" id="PS50878"/>
    </source>
</evidence>
<organism evidence="2">
    <name type="scientific">Graphocephala atropunctata</name>
    <dbReference type="NCBI Taxonomy" id="36148"/>
    <lineage>
        <taxon>Eukaryota</taxon>
        <taxon>Metazoa</taxon>
        <taxon>Ecdysozoa</taxon>
        <taxon>Arthropoda</taxon>
        <taxon>Hexapoda</taxon>
        <taxon>Insecta</taxon>
        <taxon>Pterygota</taxon>
        <taxon>Neoptera</taxon>
        <taxon>Paraneoptera</taxon>
        <taxon>Hemiptera</taxon>
        <taxon>Auchenorrhyncha</taxon>
        <taxon>Membracoidea</taxon>
        <taxon>Cicadellidae</taxon>
        <taxon>Cicadellinae</taxon>
        <taxon>Cicadellini</taxon>
        <taxon>Graphocephala</taxon>
    </lineage>
</organism>
<sequence length="389" mass="44568">MNTQSALTEFTNSILHGLDGSRNTAGIFCDLSKAFGCVDHSVLLLKLSDYGIGGNCLSLLKSYLTKRKQRTVIQENYNKVYSNWKSNSVGVPQGSILGPLFFLIFINDLPRSITKDLILFADDTTAIIKSSTSEELIITLSEVMDDLDSWFHSNGLKLNIDKTQVIKFGIRNNKNGNFNFPNLVDSHKFLGIKIDSNFKWKAHLNDLLSKLRSISFIFLHLRENVSFDVLKSVYHGYVESILSYGIVLWGLAPGIKAVFRLQKRIIRIMTNSHFRAPCKSLFRNKKILTLTSLYIYELLVYVHLSKDQLIEDLRFQHNYNTRNNANFRIPLHRSTFYEKSPLYSGLILYNNLPLTFKSMTIGKFKNELKTVLIDKAIYEIDELQLNLLS</sequence>
<dbReference type="GO" id="GO:0071897">
    <property type="term" value="P:DNA biosynthetic process"/>
    <property type="evidence" value="ECO:0007669"/>
    <property type="project" value="UniProtKB-ARBA"/>
</dbReference>
<reference evidence="2" key="1">
    <citation type="submission" date="2015-11" db="EMBL/GenBank/DDBJ databases">
        <title>De novo transcriptome assembly of four potential Pierce s Disease insect vectors from Arizona vineyards.</title>
        <authorList>
            <person name="Tassone E.E."/>
        </authorList>
    </citation>
    <scope>NUCLEOTIDE SEQUENCE</scope>
</reference>
<dbReference type="InterPro" id="IPR000477">
    <property type="entry name" value="RT_dom"/>
</dbReference>
<feature type="domain" description="Reverse transcriptase" evidence="1">
    <location>
        <begin position="1"/>
        <end position="194"/>
    </location>
</feature>
<gene>
    <name evidence="2" type="ORF">g.14730</name>
</gene>
<protein>
    <recommendedName>
        <fullName evidence="1">Reverse transcriptase domain-containing protein</fullName>
    </recommendedName>
</protein>
<proteinExistence type="predicted"/>
<name>A0A1B6LL73_9HEMI</name>
<dbReference type="InterPro" id="IPR043502">
    <property type="entry name" value="DNA/RNA_pol_sf"/>
</dbReference>
<evidence type="ECO:0000313" key="2">
    <source>
        <dbReference type="EMBL" id="JAT24450.1"/>
    </source>
</evidence>